<dbReference type="RefSeq" id="WP_200282384.1">
    <property type="nucleotide sequence ID" value="NZ_JAENII010000015.1"/>
</dbReference>
<dbReference type="EMBL" id="JAENII010000015">
    <property type="protein sequence ID" value="MBK1828602.1"/>
    <property type="molecule type" value="Genomic_DNA"/>
</dbReference>
<comment type="caution">
    <text evidence="1">The sequence shown here is derived from an EMBL/GenBank/DDBJ whole genome shotgun (WGS) entry which is preliminary data.</text>
</comment>
<name>A0A934VH13_9BACT</name>
<dbReference type="AlphaFoldDB" id="A0A934VH13"/>
<dbReference type="InterPro" id="IPR027417">
    <property type="entry name" value="P-loop_NTPase"/>
</dbReference>
<keyword evidence="2" id="KW-1185">Reference proteome</keyword>
<dbReference type="Proteomes" id="UP000658278">
    <property type="component" value="Unassembled WGS sequence"/>
</dbReference>
<dbReference type="SUPFAM" id="SSF52540">
    <property type="entry name" value="P-loop containing nucleoside triphosphate hydrolases"/>
    <property type="match status" value="1"/>
</dbReference>
<protein>
    <submittedName>
        <fullName evidence="1">Uncharacterized protein</fullName>
    </submittedName>
</protein>
<organism evidence="1 2">
    <name type="scientific">Haloferula rosea</name>
    <dbReference type="NCBI Taxonomy" id="490093"/>
    <lineage>
        <taxon>Bacteria</taxon>
        <taxon>Pseudomonadati</taxon>
        <taxon>Verrucomicrobiota</taxon>
        <taxon>Verrucomicrobiia</taxon>
        <taxon>Verrucomicrobiales</taxon>
        <taxon>Verrucomicrobiaceae</taxon>
        <taxon>Haloferula</taxon>
    </lineage>
</organism>
<sequence>MDALNARDNPFATRRVERCLVFDPTLVGTRWSDLLERWDQLGRRACVVGPHGAGKSTFLDAFVDRLDVPVVRFFFNRDKRCLSDDDLHKMEDGRGRIWMADGDTHLGFSERRRFHRASREAAGFLSARHRTRGLPVLLRLKPDLALARVLLHRAHPEGAPSLEPLVVEAFRRRRGNLRHLWLDCYDHLAGRR</sequence>
<reference evidence="1" key="1">
    <citation type="submission" date="2021-01" db="EMBL/GenBank/DDBJ databases">
        <title>Modified the classification status of verrucomicrobia.</title>
        <authorList>
            <person name="Feng X."/>
        </authorList>
    </citation>
    <scope>NUCLEOTIDE SEQUENCE</scope>
    <source>
        <strain evidence="1">KCTC 22201</strain>
    </source>
</reference>
<gene>
    <name evidence="1" type="ORF">JIN81_16335</name>
</gene>
<accession>A0A934VH13</accession>
<evidence type="ECO:0000313" key="1">
    <source>
        <dbReference type="EMBL" id="MBK1828602.1"/>
    </source>
</evidence>
<proteinExistence type="predicted"/>
<evidence type="ECO:0000313" key="2">
    <source>
        <dbReference type="Proteomes" id="UP000658278"/>
    </source>
</evidence>